<feature type="compositionally biased region" description="Pro residues" evidence="1">
    <location>
        <begin position="141"/>
        <end position="163"/>
    </location>
</feature>
<accession>A0AAD6ZQ70</accession>
<dbReference type="Proteomes" id="UP001218218">
    <property type="component" value="Unassembled WGS sequence"/>
</dbReference>
<evidence type="ECO:0000256" key="2">
    <source>
        <dbReference type="SAM" id="SignalP"/>
    </source>
</evidence>
<evidence type="ECO:0000313" key="3">
    <source>
        <dbReference type="EMBL" id="KAJ7334185.1"/>
    </source>
</evidence>
<evidence type="ECO:0000256" key="1">
    <source>
        <dbReference type="SAM" id="MobiDB-lite"/>
    </source>
</evidence>
<dbReference type="EMBL" id="JARIHO010000033">
    <property type="protein sequence ID" value="KAJ7334185.1"/>
    <property type="molecule type" value="Genomic_DNA"/>
</dbReference>
<feature type="region of interest" description="Disordered" evidence="1">
    <location>
        <begin position="141"/>
        <end position="170"/>
    </location>
</feature>
<keyword evidence="4" id="KW-1185">Reference proteome</keyword>
<sequence length="279" mass="27631">MKFTSTFVSAILVAVSVSAFPVQKRGVDPNLVPQFGVNPGTNPTGTGDCDGINGIKIPCACPPSRDDFIASLSANVAAGHDVNNPGVPAPFPTDNSQQSAIARMQTSISTLQNLHGPGVGCPAASTTFSAQLASLIAGNPPPAAAPAPAPPAPAPAPPAPAPAPAAGGVDPNLVPQFGIVAGTNPTGTGDCDGVNGIKIPCSCPPSRDSFIASLSADVAAGHDVNNPSIPAPFPTDNSVASQITRLQTSITTLQNLRGPGVGCPASATTFLAQIKALQG</sequence>
<dbReference type="AlphaFoldDB" id="A0AAD6ZQ70"/>
<name>A0AAD6ZQ70_9AGAR</name>
<keyword evidence="2" id="KW-0732">Signal</keyword>
<gene>
    <name evidence="3" type="ORF">DFH08DRAFT_939793</name>
</gene>
<protein>
    <submittedName>
        <fullName evidence="3">Uncharacterized protein</fullName>
    </submittedName>
</protein>
<feature type="signal peptide" evidence="2">
    <location>
        <begin position="1"/>
        <end position="19"/>
    </location>
</feature>
<reference evidence="3" key="1">
    <citation type="submission" date="2023-03" db="EMBL/GenBank/DDBJ databases">
        <title>Massive genome expansion in bonnet fungi (Mycena s.s.) driven by repeated elements and novel gene families across ecological guilds.</title>
        <authorList>
            <consortium name="Lawrence Berkeley National Laboratory"/>
            <person name="Harder C.B."/>
            <person name="Miyauchi S."/>
            <person name="Viragh M."/>
            <person name="Kuo A."/>
            <person name="Thoen E."/>
            <person name="Andreopoulos B."/>
            <person name="Lu D."/>
            <person name="Skrede I."/>
            <person name="Drula E."/>
            <person name="Henrissat B."/>
            <person name="Morin E."/>
            <person name="Kohler A."/>
            <person name="Barry K."/>
            <person name="LaButti K."/>
            <person name="Morin E."/>
            <person name="Salamov A."/>
            <person name="Lipzen A."/>
            <person name="Mereny Z."/>
            <person name="Hegedus B."/>
            <person name="Baldrian P."/>
            <person name="Stursova M."/>
            <person name="Weitz H."/>
            <person name="Taylor A."/>
            <person name="Grigoriev I.V."/>
            <person name="Nagy L.G."/>
            <person name="Martin F."/>
            <person name="Kauserud H."/>
        </authorList>
    </citation>
    <scope>NUCLEOTIDE SEQUENCE</scope>
    <source>
        <strain evidence="3">CBHHK002</strain>
    </source>
</reference>
<comment type="caution">
    <text evidence="3">The sequence shown here is derived from an EMBL/GenBank/DDBJ whole genome shotgun (WGS) entry which is preliminary data.</text>
</comment>
<organism evidence="3 4">
    <name type="scientific">Mycena albidolilacea</name>
    <dbReference type="NCBI Taxonomy" id="1033008"/>
    <lineage>
        <taxon>Eukaryota</taxon>
        <taxon>Fungi</taxon>
        <taxon>Dikarya</taxon>
        <taxon>Basidiomycota</taxon>
        <taxon>Agaricomycotina</taxon>
        <taxon>Agaricomycetes</taxon>
        <taxon>Agaricomycetidae</taxon>
        <taxon>Agaricales</taxon>
        <taxon>Marasmiineae</taxon>
        <taxon>Mycenaceae</taxon>
        <taxon>Mycena</taxon>
    </lineage>
</organism>
<evidence type="ECO:0000313" key="4">
    <source>
        <dbReference type="Proteomes" id="UP001218218"/>
    </source>
</evidence>
<feature type="chain" id="PRO_5042249841" evidence="2">
    <location>
        <begin position="20"/>
        <end position="279"/>
    </location>
</feature>
<proteinExistence type="predicted"/>